<gene>
    <name evidence="2" type="ORF">DXN04_07035</name>
</gene>
<dbReference type="Gene3D" id="1.10.10.10">
    <property type="entry name" value="Winged helix-like DNA-binding domain superfamily/Winged helix DNA-binding domain"/>
    <property type="match status" value="1"/>
</dbReference>
<dbReference type="Pfam" id="PF03551">
    <property type="entry name" value="PadR"/>
    <property type="match status" value="1"/>
</dbReference>
<protein>
    <submittedName>
        <fullName evidence="2">PadR family transcriptional regulator</fullName>
    </submittedName>
</protein>
<dbReference type="AlphaFoldDB" id="A0A3E1P4P1"/>
<feature type="domain" description="Transcription regulator PadR N-terminal" evidence="1">
    <location>
        <begin position="19"/>
        <end position="90"/>
    </location>
</feature>
<keyword evidence="3" id="KW-1185">Reference proteome</keyword>
<dbReference type="InterPro" id="IPR036390">
    <property type="entry name" value="WH_DNA-bd_sf"/>
</dbReference>
<accession>A0A3E1P4P1</accession>
<proteinExistence type="predicted"/>
<dbReference type="SUPFAM" id="SSF46785">
    <property type="entry name" value="Winged helix' DNA-binding domain"/>
    <property type="match status" value="1"/>
</dbReference>
<dbReference type="Proteomes" id="UP000261174">
    <property type="component" value="Unassembled WGS sequence"/>
</dbReference>
<dbReference type="RefSeq" id="WP_116852624.1">
    <property type="nucleotide sequence ID" value="NZ_QTJV01000002.1"/>
</dbReference>
<organism evidence="2 3">
    <name type="scientific">Chitinophaga silvisoli</name>
    <dbReference type="NCBI Taxonomy" id="2291814"/>
    <lineage>
        <taxon>Bacteria</taxon>
        <taxon>Pseudomonadati</taxon>
        <taxon>Bacteroidota</taxon>
        <taxon>Chitinophagia</taxon>
        <taxon>Chitinophagales</taxon>
        <taxon>Chitinophagaceae</taxon>
        <taxon>Chitinophaga</taxon>
    </lineage>
</organism>
<dbReference type="OrthoDB" id="982587at2"/>
<evidence type="ECO:0000313" key="3">
    <source>
        <dbReference type="Proteomes" id="UP000261174"/>
    </source>
</evidence>
<dbReference type="EMBL" id="QTJV01000002">
    <property type="protein sequence ID" value="RFM35142.1"/>
    <property type="molecule type" value="Genomic_DNA"/>
</dbReference>
<dbReference type="InterPro" id="IPR005149">
    <property type="entry name" value="Tscrpt_reg_PadR_N"/>
</dbReference>
<dbReference type="InterPro" id="IPR036388">
    <property type="entry name" value="WH-like_DNA-bd_sf"/>
</dbReference>
<evidence type="ECO:0000259" key="1">
    <source>
        <dbReference type="Pfam" id="PF03551"/>
    </source>
</evidence>
<name>A0A3E1P4P1_9BACT</name>
<sequence>MRRTYLGEFEEMILLMVAILNGEGYGVTISEALAEHTGRIVTFGTVHNTLIRLEEKGFVTSELGGATAERGGRRKRIFRITALGNQALQEIQQLRKNLWLLLPPDMLQPGNV</sequence>
<evidence type="ECO:0000313" key="2">
    <source>
        <dbReference type="EMBL" id="RFM35142.1"/>
    </source>
</evidence>
<reference evidence="2 3" key="1">
    <citation type="submission" date="2018-08" db="EMBL/GenBank/DDBJ databases">
        <title>Chitinophaga sp. K20C18050901, a novel bacterium isolated from forest soil.</title>
        <authorList>
            <person name="Wang C."/>
        </authorList>
    </citation>
    <scope>NUCLEOTIDE SEQUENCE [LARGE SCALE GENOMIC DNA]</scope>
    <source>
        <strain evidence="2 3">K20C18050901</strain>
    </source>
</reference>
<comment type="caution">
    <text evidence="2">The sequence shown here is derived from an EMBL/GenBank/DDBJ whole genome shotgun (WGS) entry which is preliminary data.</text>
</comment>